<feature type="domain" description="HYDIN/VesB/CFA65-like Ig-like" evidence="7">
    <location>
        <begin position="715"/>
        <end position="813"/>
    </location>
</feature>
<dbReference type="Proteomes" id="UP000318416">
    <property type="component" value="Unassembled WGS sequence"/>
</dbReference>
<proteinExistence type="predicted"/>
<organism evidence="8 9">
    <name type="scientific">Kitasatospora atroaurantiaca</name>
    <dbReference type="NCBI Taxonomy" id="285545"/>
    <lineage>
        <taxon>Bacteria</taxon>
        <taxon>Bacillati</taxon>
        <taxon>Actinomycetota</taxon>
        <taxon>Actinomycetes</taxon>
        <taxon>Kitasatosporales</taxon>
        <taxon>Streptomycetaceae</taxon>
        <taxon>Kitasatospora</taxon>
    </lineage>
</organism>
<dbReference type="AlphaFoldDB" id="A0A561EJ32"/>
<gene>
    <name evidence="8" type="ORF">FB465_0550</name>
</gene>
<accession>A0A561EJ32</accession>
<dbReference type="InterPro" id="IPR011047">
    <property type="entry name" value="Quinoprotein_ADH-like_sf"/>
</dbReference>
<dbReference type="Gene3D" id="2.60.120.200">
    <property type="match status" value="1"/>
</dbReference>
<dbReference type="InterPro" id="IPR013783">
    <property type="entry name" value="Ig-like_fold"/>
</dbReference>
<keyword evidence="9" id="KW-1185">Reference proteome</keyword>
<dbReference type="GO" id="GO:0005975">
    <property type="term" value="P:carbohydrate metabolic process"/>
    <property type="evidence" value="ECO:0007669"/>
    <property type="project" value="UniProtKB-ARBA"/>
</dbReference>
<dbReference type="InterPro" id="IPR053879">
    <property type="entry name" value="HYDIN_VesB_CFA65-like_Ig"/>
</dbReference>
<dbReference type="InterPro" id="IPR015943">
    <property type="entry name" value="WD40/YVTN_repeat-like_dom_sf"/>
</dbReference>
<dbReference type="OrthoDB" id="3304767at2"/>
<keyword evidence="4" id="KW-0969">Cilium</keyword>
<evidence type="ECO:0000256" key="3">
    <source>
        <dbReference type="ARBA" id="ARBA00022490"/>
    </source>
</evidence>
<sequence length="1014" mass="104347">MTLTQQTTAITDDTTVSIDPMRTGWTPNEPELSPANVSSGDFGQLFATQLDGQVYAQPLVIGDTLIAATENNMVYGIHAVSGSILWSKSLGKPWPASAIGCGDLVPNIGVTATPVYDPTTRLVYVTAKVNDGPDVQNPHWYMFALEPATGSVQPGWPVTIQGSPVNFPQSRFNPFTAMQRPGLLLLDNEIFAGFGSHCDHGPYVGYVVGVRTDTRALRMWATENGSSSGMAGVWMSGGGLVSDGPGRIFFSTGNGVSPPKGPGSRPPGQLAESVVHLASSGPALAAKDFFCPANADQLDRDDMDLGSGGPVALPNPPFGTGTQYPHLLVQIGKDGRVFLLNRESLGGRKQGPNDTDLVVNMAGPYHGVWGHPAVWGGDGGYVYVPENDSVLRAFRYGTTGTGVPALTSVGTSGPIGHYPGSPVVSSHGTTPGSALVWIICPTGPDGADAQVRAYDPIPVQGVLKVRWSANIGTAVKFPVPAISNGRVYVGTRDGKVIGFGSPSQSALTGKTVDFGRVAVGTTGRSAEAVTATRTVTINKVTTTAPFAIGTPPPNLPITLNKDGKLSVPVAFTPTVAGDATATLTFDVTVDGKQGIVGFDMYGTGTKPGFAAAPPSLDFGEIATNTSKNLSVSITNTGDADETVASVTLPAAPFTLNNPPKPGTVIHPSASLTVDVTYAPKVPSPSGGDRSQFTLTGVSQRFVTVPLSGKAINGAPHMTITPMALDFGNVPVGGWAEQSFVIKNTGNLPLTITKAAPPTAPYHPIDPIPEGQELTPGQEYIQRIKFVPTAVGAAPTGTYLITGNDGQGAQTVRFNGSGVQSGPLPPVTGWALNGSAKLSGTDLVLTEALNSQVGSAICPLAVPTAKLSGKFSSVIGGGTGADGLALVILDAGLETDHSLGIGGGGLGYAGLHGVAVTLVTHKGPSDPSDNFMGVATGSKGQQLVYAATTTGIPNLRAGERVVEFRVLNGRLLVAIDGREVIDVAVKLPSPALIGFTGATGMLNDKHSVPRIVISY</sequence>
<dbReference type="InterPro" id="IPR013320">
    <property type="entry name" value="ConA-like_dom_sf"/>
</dbReference>
<reference evidence="8 9" key="1">
    <citation type="submission" date="2019-06" db="EMBL/GenBank/DDBJ databases">
        <title>Sequencing the genomes of 1000 actinobacteria strains.</title>
        <authorList>
            <person name="Klenk H.-P."/>
        </authorList>
    </citation>
    <scope>NUCLEOTIDE SEQUENCE [LARGE SCALE GENOMIC DNA]</scope>
    <source>
        <strain evidence="8 9">DSM 41649</strain>
    </source>
</reference>
<protein>
    <submittedName>
        <fullName evidence="8">Putative pyrroloquinoline-quinone-binding quinoprotein</fullName>
    </submittedName>
</protein>
<keyword evidence="3" id="KW-0963">Cytoplasm</keyword>
<evidence type="ECO:0000313" key="8">
    <source>
        <dbReference type="EMBL" id="TWE15631.1"/>
    </source>
</evidence>
<dbReference type="SUPFAM" id="SSF49899">
    <property type="entry name" value="Concanavalin A-like lectins/glucanases"/>
    <property type="match status" value="1"/>
</dbReference>
<dbReference type="NCBIfam" id="NF012200">
    <property type="entry name" value="choice_anch_D"/>
    <property type="match status" value="3"/>
</dbReference>
<dbReference type="PANTHER" id="PTHR23053:SF0">
    <property type="entry name" value="HYDROCEPHALUS-INDUCING PROTEIN HOMOLOG"/>
    <property type="match status" value="1"/>
</dbReference>
<evidence type="ECO:0000256" key="4">
    <source>
        <dbReference type="ARBA" id="ARBA00023069"/>
    </source>
</evidence>
<comment type="caution">
    <text evidence="8">The sequence shown here is derived from an EMBL/GenBank/DDBJ whole genome shotgun (WGS) entry which is preliminary data.</text>
</comment>
<comment type="subcellular location">
    <subcellularLocation>
        <location evidence="1">Cell projection</location>
        <location evidence="1">Cilium</location>
    </subcellularLocation>
    <subcellularLocation>
        <location evidence="2">Cytoplasm</location>
    </subcellularLocation>
</comment>
<dbReference type="InterPro" id="IPR033305">
    <property type="entry name" value="Hydin-like"/>
</dbReference>
<dbReference type="Pfam" id="PF22544">
    <property type="entry name" value="HYDIN_VesB_CFA65-like_Ig"/>
    <property type="match status" value="1"/>
</dbReference>
<dbReference type="InterPro" id="IPR031549">
    <property type="entry name" value="ASH"/>
</dbReference>
<dbReference type="Gene3D" id="2.130.10.10">
    <property type="entry name" value="YVTN repeat-like/Quinoprotein amine dehydrogenase"/>
    <property type="match status" value="1"/>
</dbReference>
<dbReference type="Pfam" id="PF15780">
    <property type="entry name" value="ASH"/>
    <property type="match status" value="1"/>
</dbReference>
<feature type="domain" description="Abnormal spindle-like microcephaly-associated protein ASH" evidence="6">
    <location>
        <begin position="609"/>
        <end position="681"/>
    </location>
</feature>
<evidence type="ECO:0000256" key="2">
    <source>
        <dbReference type="ARBA" id="ARBA00004496"/>
    </source>
</evidence>
<evidence type="ECO:0000259" key="6">
    <source>
        <dbReference type="Pfam" id="PF15780"/>
    </source>
</evidence>
<dbReference type="Gene3D" id="2.60.40.10">
    <property type="entry name" value="Immunoglobulins"/>
    <property type="match status" value="3"/>
</dbReference>
<evidence type="ECO:0000313" key="9">
    <source>
        <dbReference type="Proteomes" id="UP000318416"/>
    </source>
</evidence>
<dbReference type="PANTHER" id="PTHR23053">
    <property type="entry name" value="DLEC1 DELETED IN LUNG AND ESOPHAGEAL CANCER 1"/>
    <property type="match status" value="1"/>
</dbReference>
<evidence type="ECO:0000256" key="1">
    <source>
        <dbReference type="ARBA" id="ARBA00004138"/>
    </source>
</evidence>
<dbReference type="EMBL" id="VIVR01000001">
    <property type="protein sequence ID" value="TWE15631.1"/>
    <property type="molecule type" value="Genomic_DNA"/>
</dbReference>
<evidence type="ECO:0000256" key="5">
    <source>
        <dbReference type="ARBA" id="ARBA00023273"/>
    </source>
</evidence>
<evidence type="ECO:0000259" key="7">
    <source>
        <dbReference type="Pfam" id="PF22544"/>
    </source>
</evidence>
<name>A0A561EJ32_9ACTN</name>
<dbReference type="RefSeq" id="WP_145787244.1">
    <property type="nucleotide sequence ID" value="NZ_BAAABR010000004.1"/>
</dbReference>
<dbReference type="SUPFAM" id="SSF50998">
    <property type="entry name" value="Quinoprotein alcohol dehydrogenase-like"/>
    <property type="match status" value="1"/>
</dbReference>
<dbReference type="GO" id="GO:0005737">
    <property type="term" value="C:cytoplasm"/>
    <property type="evidence" value="ECO:0007669"/>
    <property type="project" value="UniProtKB-SubCell"/>
</dbReference>
<keyword evidence="5" id="KW-0966">Cell projection</keyword>